<protein>
    <recommendedName>
        <fullName evidence="4 9">Carbonic anhydrase</fullName>
        <ecNumber evidence="4 9">4.2.1.1</ecNumber>
    </recommendedName>
</protein>
<reference evidence="11 12" key="1">
    <citation type="submission" date="2024-02" db="EMBL/GenBank/DDBJ databases">
        <title>Discinaceae phylogenomics.</title>
        <authorList>
            <person name="Dirks A.C."/>
            <person name="James T.Y."/>
        </authorList>
    </citation>
    <scope>NUCLEOTIDE SEQUENCE [LARGE SCALE GENOMIC DNA]</scope>
    <source>
        <strain evidence="11 12">ACD0624</strain>
    </source>
</reference>
<comment type="function">
    <text evidence="2 9">Reversible hydration of carbon dioxide.</text>
</comment>
<dbReference type="EMBL" id="JBBBZM010000044">
    <property type="protein sequence ID" value="KAL0636743.1"/>
    <property type="molecule type" value="Genomic_DNA"/>
</dbReference>
<dbReference type="PROSITE" id="PS51144">
    <property type="entry name" value="ALPHA_CA_2"/>
    <property type="match status" value="1"/>
</dbReference>
<name>A0ABR3GLK1_9PEZI</name>
<feature type="domain" description="Alpha-carbonic anhydrase" evidence="10">
    <location>
        <begin position="35"/>
        <end position="273"/>
    </location>
</feature>
<keyword evidence="7 9" id="KW-0456">Lyase</keyword>
<dbReference type="EC" id="4.2.1.1" evidence="4 9"/>
<evidence type="ECO:0000256" key="7">
    <source>
        <dbReference type="ARBA" id="ARBA00023239"/>
    </source>
</evidence>
<dbReference type="Gene3D" id="3.10.200.10">
    <property type="entry name" value="Alpha carbonic anhydrase"/>
    <property type="match status" value="1"/>
</dbReference>
<comment type="cofactor">
    <cofactor evidence="1 9">
        <name>Zn(2+)</name>
        <dbReference type="ChEBI" id="CHEBI:29105"/>
    </cofactor>
</comment>
<evidence type="ECO:0000313" key="11">
    <source>
        <dbReference type="EMBL" id="KAL0636743.1"/>
    </source>
</evidence>
<dbReference type="InterPro" id="IPR023561">
    <property type="entry name" value="Carbonic_anhydrase_a-class"/>
</dbReference>
<evidence type="ECO:0000256" key="5">
    <source>
        <dbReference type="ARBA" id="ARBA00022723"/>
    </source>
</evidence>
<dbReference type="CDD" id="cd03124">
    <property type="entry name" value="alpha_CA_prokaryotic_like"/>
    <property type="match status" value="1"/>
</dbReference>
<keyword evidence="6 9" id="KW-0862">Zinc</keyword>
<accession>A0ABR3GLK1</accession>
<dbReference type="Pfam" id="PF00194">
    <property type="entry name" value="Carb_anhydrase"/>
    <property type="match status" value="1"/>
</dbReference>
<dbReference type="InterPro" id="IPR041891">
    <property type="entry name" value="Alpha_CA_prokaryot-like"/>
</dbReference>
<dbReference type="PANTHER" id="PTHR18952:SF265">
    <property type="entry name" value="CARBONIC ANHYDRASE"/>
    <property type="match status" value="1"/>
</dbReference>
<evidence type="ECO:0000256" key="6">
    <source>
        <dbReference type="ARBA" id="ARBA00022833"/>
    </source>
</evidence>
<comment type="caution">
    <text evidence="11">The sequence shown here is derived from an EMBL/GenBank/DDBJ whole genome shotgun (WGS) entry which is preliminary data.</text>
</comment>
<keyword evidence="5 9" id="KW-0479">Metal-binding</keyword>
<proteinExistence type="inferred from homology"/>
<evidence type="ECO:0000313" key="12">
    <source>
        <dbReference type="Proteomes" id="UP001447188"/>
    </source>
</evidence>
<dbReference type="Proteomes" id="UP001447188">
    <property type="component" value="Unassembled WGS sequence"/>
</dbReference>
<evidence type="ECO:0000259" key="10">
    <source>
        <dbReference type="PROSITE" id="PS51144"/>
    </source>
</evidence>
<evidence type="ECO:0000256" key="2">
    <source>
        <dbReference type="ARBA" id="ARBA00002904"/>
    </source>
</evidence>
<dbReference type="PROSITE" id="PS00162">
    <property type="entry name" value="ALPHA_CA_1"/>
    <property type="match status" value="1"/>
</dbReference>
<gene>
    <name evidence="11" type="ORF">Q9L58_004225</name>
</gene>
<evidence type="ECO:0000256" key="8">
    <source>
        <dbReference type="ARBA" id="ARBA00048348"/>
    </source>
</evidence>
<dbReference type="InterPro" id="IPR001148">
    <property type="entry name" value="CA_dom"/>
</dbReference>
<keyword evidence="12" id="KW-1185">Reference proteome</keyword>
<dbReference type="InterPro" id="IPR036398">
    <property type="entry name" value="CA_dom_sf"/>
</dbReference>
<dbReference type="InterPro" id="IPR018338">
    <property type="entry name" value="Carbonic_anhydrase_a-class_CS"/>
</dbReference>
<evidence type="ECO:0000256" key="9">
    <source>
        <dbReference type="RuleBase" id="RU367011"/>
    </source>
</evidence>
<comment type="similarity">
    <text evidence="3 9">Belongs to the alpha-carbonic anhydrase family.</text>
</comment>
<evidence type="ECO:0000256" key="1">
    <source>
        <dbReference type="ARBA" id="ARBA00001947"/>
    </source>
</evidence>
<evidence type="ECO:0000256" key="4">
    <source>
        <dbReference type="ARBA" id="ARBA00012925"/>
    </source>
</evidence>
<dbReference type="PANTHER" id="PTHR18952">
    <property type="entry name" value="CARBONIC ANHYDRASE"/>
    <property type="match status" value="1"/>
</dbReference>
<organism evidence="11 12">
    <name type="scientific">Discina gigas</name>
    <dbReference type="NCBI Taxonomy" id="1032678"/>
    <lineage>
        <taxon>Eukaryota</taxon>
        <taxon>Fungi</taxon>
        <taxon>Dikarya</taxon>
        <taxon>Ascomycota</taxon>
        <taxon>Pezizomycotina</taxon>
        <taxon>Pezizomycetes</taxon>
        <taxon>Pezizales</taxon>
        <taxon>Discinaceae</taxon>
        <taxon>Discina</taxon>
    </lineage>
</organism>
<comment type="catalytic activity">
    <reaction evidence="8 9">
        <text>hydrogencarbonate + H(+) = CO2 + H2O</text>
        <dbReference type="Rhea" id="RHEA:10748"/>
        <dbReference type="ChEBI" id="CHEBI:15377"/>
        <dbReference type="ChEBI" id="CHEBI:15378"/>
        <dbReference type="ChEBI" id="CHEBI:16526"/>
        <dbReference type="ChEBI" id="CHEBI:17544"/>
        <dbReference type="EC" id="4.2.1.1"/>
    </reaction>
</comment>
<sequence length="329" mass="34519">MIAATLTSHLASANCIHGTSLHRREEGPGGTVKVSSFGYTGLRGPLNWAGLAPENSACVTSSNQSPVNIDNTISLATEAPVIVIPSVEAAEFENLGSTIEVIVNGTTTVGGTKFDLKQFHFHTPSEHRIAEEYFPLEVHMVHEAADGSGAIAVLAVTFQLSEDGTTTELLTAVTEKISEIAVPGTVTETGPLDFAPLIKHLETTPLFQYKGSLTTPPCAEGLTFLVTKEPLPLNVKTFNAIKSIVKFNSRYTQNSLGEENLVGVASTALAAARSPAHPAPSDPSGSAILVEAEGKRPSPTVEDVSATTEEPHCIMGACHTRRIGAVGSV</sequence>
<dbReference type="SMART" id="SM01057">
    <property type="entry name" value="Carb_anhydrase"/>
    <property type="match status" value="1"/>
</dbReference>
<dbReference type="SUPFAM" id="SSF51069">
    <property type="entry name" value="Carbonic anhydrase"/>
    <property type="match status" value="1"/>
</dbReference>
<evidence type="ECO:0000256" key="3">
    <source>
        <dbReference type="ARBA" id="ARBA00010718"/>
    </source>
</evidence>